<keyword evidence="2" id="KW-0521">NADP</keyword>
<dbReference type="InterPro" id="IPR051164">
    <property type="entry name" value="NmrA-like_oxidored"/>
</dbReference>
<sequence length="311" mass="33850">MSSKVFLITGATGKQGGAVIDALLKDANHANSTILAVTRNVDSPSSKNLSSKSPTIKLIQGNLDDVPAIFAKAAEVVKQQPIWGVYSVQISQGKGVTYDGEIKQGKALIDESVKNGVAHFVYGSIDRGGEEESWENRTPVLHFGTKFVVERYLRENAGVGVGGMKWTILRPVAFMDNLEPNFQTKVFLAALSNNLSQKPLQWVATKDIGIFASKAFADPDKYNHKAIGLAGDELNVAEISATFKKVTGEDVAPTYWFLGSILTTLIGDLGAMVRWFGTDGYGVDIGKARELHPGLMGMERWIREESQFVVR</sequence>
<dbReference type="Pfam" id="PF05368">
    <property type="entry name" value="NmrA"/>
    <property type="match status" value="1"/>
</dbReference>
<evidence type="ECO:0000259" key="3">
    <source>
        <dbReference type="Pfam" id="PF05368"/>
    </source>
</evidence>
<feature type="domain" description="NmrA-like" evidence="3">
    <location>
        <begin position="4"/>
        <end position="299"/>
    </location>
</feature>
<gene>
    <name evidence="4" type="ORF">EJ08DRAFT_650700</name>
</gene>
<reference evidence="4" key="1">
    <citation type="journal article" date="2020" name="Stud. Mycol.">
        <title>101 Dothideomycetes genomes: a test case for predicting lifestyles and emergence of pathogens.</title>
        <authorList>
            <person name="Haridas S."/>
            <person name="Albert R."/>
            <person name="Binder M."/>
            <person name="Bloem J."/>
            <person name="Labutti K."/>
            <person name="Salamov A."/>
            <person name="Andreopoulos B."/>
            <person name="Baker S."/>
            <person name="Barry K."/>
            <person name="Bills G."/>
            <person name="Bluhm B."/>
            <person name="Cannon C."/>
            <person name="Castanera R."/>
            <person name="Culley D."/>
            <person name="Daum C."/>
            <person name="Ezra D."/>
            <person name="Gonzalez J."/>
            <person name="Henrissat B."/>
            <person name="Kuo A."/>
            <person name="Liang C."/>
            <person name="Lipzen A."/>
            <person name="Lutzoni F."/>
            <person name="Magnuson J."/>
            <person name="Mondo S."/>
            <person name="Nolan M."/>
            <person name="Ohm R."/>
            <person name="Pangilinan J."/>
            <person name="Park H.-J."/>
            <person name="Ramirez L."/>
            <person name="Alfaro M."/>
            <person name="Sun H."/>
            <person name="Tritt A."/>
            <person name="Yoshinaga Y."/>
            <person name="Zwiers L.-H."/>
            <person name="Turgeon B."/>
            <person name="Goodwin S."/>
            <person name="Spatafora J."/>
            <person name="Crous P."/>
            <person name="Grigoriev I."/>
        </authorList>
    </citation>
    <scope>NUCLEOTIDE SEQUENCE</scope>
    <source>
        <strain evidence="4">CBS 130266</strain>
    </source>
</reference>
<dbReference type="OrthoDB" id="9997102at2759"/>
<dbReference type="InterPro" id="IPR008030">
    <property type="entry name" value="NmrA-like"/>
</dbReference>
<dbReference type="Proteomes" id="UP000800235">
    <property type="component" value="Unassembled WGS sequence"/>
</dbReference>
<protein>
    <submittedName>
        <fullName evidence="4">NAD(P)-binding protein</fullName>
    </submittedName>
</protein>
<evidence type="ECO:0000256" key="2">
    <source>
        <dbReference type="ARBA" id="ARBA00022857"/>
    </source>
</evidence>
<keyword evidence="5" id="KW-1185">Reference proteome</keyword>
<dbReference type="AlphaFoldDB" id="A0A9P4TXR3"/>
<dbReference type="Gene3D" id="3.90.25.10">
    <property type="entry name" value="UDP-galactose 4-epimerase, domain 1"/>
    <property type="match status" value="1"/>
</dbReference>
<accession>A0A9P4TXR3</accession>
<dbReference type="PANTHER" id="PTHR42748:SF25">
    <property type="entry name" value="NMRA FAMILY PROTEIN"/>
    <property type="match status" value="1"/>
</dbReference>
<dbReference type="GO" id="GO:0005634">
    <property type="term" value="C:nucleus"/>
    <property type="evidence" value="ECO:0007669"/>
    <property type="project" value="TreeGrafter"/>
</dbReference>
<comment type="similarity">
    <text evidence="1">Belongs to the NmrA-type oxidoreductase family.</text>
</comment>
<dbReference type="InterPro" id="IPR036291">
    <property type="entry name" value="NAD(P)-bd_dom_sf"/>
</dbReference>
<evidence type="ECO:0000256" key="1">
    <source>
        <dbReference type="ARBA" id="ARBA00006328"/>
    </source>
</evidence>
<comment type="caution">
    <text evidence="4">The sequence shown here is derived from an EMBL/GenBank/DDBJ whole genome shotgun (WGS) entry which is preliminary data.</text>
</comment>
<dbReference type="EMBL" id="MU007050">
    <property type="protein sequence ID" value="KAF2429113.1"/>
    <property type="molecule type" value="Genomic_DNA"/>
</dbReference>
<evidence type="ECO:0000313" key="5">
    <source>
        <dbReference type="Proteomes" id="UP000800235"/>
    </source>
</evidence>
<dbReference type="SUPFAM" id="SSF51735">
    <property type="entry name" value="NAD(P)-binding Rossmann-fold domains"/>
    <property type="match status" value="1"/>
</dbReference>
<dbReference type="Gene3D" id="3.40.50.720">
    <property type="entry name" value="NAD(P)-binding Rossmann-like Domain"/>
    <property type="match status" value="1"/>
</dbReference>
<organism evidence="4 5">
    <name type="scientific">Tothia fuscella</name>
    <dbReference type="NCBI Taxonomy" id="1048955"/>
    <lineage>
        <taxon>Eukaryota</taxon>
        <taxon>Fungi</taxon>
        <taxon>Dikarya</taxon>
        <taxon>Ascomycota</taxon>
        <taxon>Pezizomycotina</taxon>
        <taxon>Dothideomycetes</taxon>
        <taxon>Pleosporomycetidae</taxon>
        <taxon>Venturiales</taxon>
        <taxon>Cylindrosympodiaceae</taxon>
        <taxon>Tothia</taxon>
    </lineage>
</organism>
<evidence type="ECO:0000313" key="4">
    <source>
        <dbReference type="EMBL" id="KAF2429113.1"/>
    </source>
</evidence>
<dbReference type="PANTHER" id="PTHR42748">
    <property type="entry name" value="NITROGEN METABOLITE REPRESSION PROTEIN NMRA FAMILY MEMBER"/>
    <property type="match status" value="1"/>
</dbReference>
<name>A0A9P4TXR3_9PEZI</name>
<proteinExistence type="inferred from homology"/>